<protein>
    <submittedName>
        <fullName evidence="1">Uncharacterized protein</fullName>
    </submittedName>
</protein>
<evidence type="ECO:0000313" key="1">
    <source>
        <dbReference type="EMBL" id="BAZ96830.1"/>
    </source>
</evidence>
<name>A0AB33HQA3_9CHLR</name>
<accession>A0AB33HQA3</accession>
<sequence>MPAMCKNSLPLYANLLEADYTQVPALSLDELRNFTYSTIEKWEEGNCLSAADLTAALEFIKYNIPLAGIKYLDNQEIPICYFSKVIPKSAEVLQSLLQIEGIKSYQMPILQKPDGSLDLKLDDRHKILIVTIPQYNHLNSFKNFLQVMQPKKLTILAGGNVFYLKPSLKLNFGSCIFPENIKDIIWLINKINPSASEEKV</sequence>
<dbReference type="EMBL" id="AP017649">
    <property type="protein sequence ID" value="BAZ96830.1"/>
    <property type="molecule type" value="Genomic_DNA"/>
</dbReference>
<dbReference type="Proteomes" id="UP000218257">
    <property type="component" value="Chromosome"/>
</dbReference>
<reference evidence="1 2" key="1">
    <citation type="journal article" date="2017" name="Sci. Rep.">
        <title>Isolation and genomic characterization of a Dehalococcoides strain suggests genomic rearrangement during culture.</title>
        <authorList>
            <person name="Yohda M."/>
            <person name="Ikegami K."/>
            <person name="Aita Y."/>
            <person name="Kitajima M."/>
            <person name="Takechi A."/>
            <person name="Iwamoto M."/>
            <person name="Fukuda T."/>
            <person name="Tamura N."/>
            <person name="Shibasaki J."/>
            <person name="Koike S."/>
            <person name="Komatsu D."/>
            <person name="Miyagi S."/>
            <person name="Nishimura M."/>
            <person name="Uchino Y."/>
            <person name="Shiroma A."/>
            <person name="Shimoji M."/>
            <person name="Tamotsu H."/>
            <person name="Ashimine N."/>
            <person name="Shinzato M."/>
            <person name="Ohki S."/>
            <person name="Nakano K."/>
            <person name="Teruya K."/>
            <person name="Satou K."/>
            <person name="Hirano T."/>
            <person name="Yagi O."/>
        </authorList>
    </citation>
    <scope>NUCLEOTIDE SEQUENCE [LARGE SCALE GENOMIC DNA]</scope>
    <source>
        <strain evidence="1 2">UCH-ATV1</strain>
    </source>
</reference>
<dbReference type="AlphaFoldDB" id="A0AB33HQA3"/>
<gene>
    <name evidence="1" type="ORF">DEHALATV1_0202</name>
</gene>
<organism evidence="1 2">
    <name type="scientific">Dehalococcoides mccartyi</name>
    <dbReference type="NCBI Taxonomy" id="61435"/>
    <lineage>
        <taxon>Bacteria</taxon>
        <taxon>Bacillati</taxon>
        <taxon>Chloroflexota</taxon>
        <taxon>Dehalococcoidia</taxon>
        <taxon>Dehalococcoidales</taxon>
        <taxon>Dehalococcoidaceae</taxon>
        <taxon>Dehalococcoides</taxon>
    </lineage>
</organism>
<proteinExistence type="predicted"/>
<dbReference type="RefSeq" id="WP_096476566.1">
    <property type="nucleotide sequence ID" value="NZ_AP017649.1"/>
</dbReference>
<evidence type="ECO:0000313" key="2">
    <source>
        <dbReference type="Proteomes" id="UP000218257"/>
    </source>
</evidence>